<dbReference type="RefSeq" id="WP_155318103.1">
    <property type="nucleotide sequence ID" value="NZ_AP021874.1"/>
</dbReference>
<dbReference type="InterPro" id="IPR014846">
    <property type="entry name" value="DUF1786_pyruvate_format-lyase"/>
</dbReference>
<dbReference type="Proteomes" id="UP000427906">
    <property type="component" value="Chromosome"/>
</dbReference>
<evidence type="ECO:0000313" key="1">
    <source>
        <dbReference type="EMBL" id="BBO70132.1"/>
    </source>
</evidence>
<keyword evidence="2" id="KW-1185">Reference proteome</keyword>
<dbReference type="KEGG" id="dalk:DSCA_40620"/>
<dbReference type="OrthoDB" id="9777509at2"/>
<evidence type="ECO:0008006" key="3">
    <source>
        <dbReference type="Google" id="ProtNLM"/>
    </source>
</evidence>
<protein>
    <recommendedName>
        <fullName evidence="3">Pyruvate formate-lyase activating enzyme</fullName>
    </recommendedName>
</protein>
<dbReference type="EMBL" id="AP021874">
    <property type="protein sequence ID" value="BBO70132.1"/>
    <property type="molecule type" value="Genomic_DNA"/>
</dbReference>
<dbReference type="Pfam" id="PF08735">
    <property type="entry name" value="DUF1786"/>
    <property type="match status" value="1"/>
</dbReference>
<gene>
    <name evidence="1" type="ORF">DSCA_40620</name>
</gene>
<sequence>MARYLMLDIGAGTLDMLYYDTEHDLHYKAVVRSPVRVLADEIRQTRGALVVTGTEMGGGPVSQALIDRAGSADVVMSRDAAATIHHDDRRVMARGIRVVDAAETDGLVNDSRFSHIITGDLQPDRLRRLVQGMGVPFEFDAVAVCAQDHGVAPPGVSHLDFRHRMFTAALDRHPVPQALLYRSDQVPEAMNRLSAIAGQARALPTDRVYVMDSGMAAILGASKDVLAANAKRMLVLDIATSHTVGAAMDAGRLCGFFEYHTSDITAARLDGLLADLPDGKLSHRQILEEGGHGAYHCRAFGYDAVDLILATGPRRAMALASSLPVVFGAPWGDNMMTGTVGLMEAVRLREGLPPITYL</sequence>
<organism evidence="1 2">
    <name type="scientific">Desulfosarcina alkanivorans</name>
    <dbReference type="NCBI Taxonomy" id="571177"/>
    <lineage>
        <taxon>Bacteria</taxon>
        <taxon>Pseudomonadati</taxon>
        <taxon>Thermodesulfobacteriota</taxon>
        <taxon>Desulfobacteria</taxon>
        <taxon>Desulfobacterales</taxon>
        <taxon>Desulfosarcinaceae</taxon>
        <taxon>Desulfosarcina</taxon>
    </lineage>
</organism>
<name>A0A5K7YKA8_9BACT</name>
<accession>A0A5K7YKA8</accession>
<reference evidence="1 2" key="1">
    <citation type="submission" date="2019-11" db="EMBL/GenBank/DDBJ databases">
        <title>Comparative genomics of hydrocarbon-degrading Desulfosarcina strains.</title>
        <authorList>
            <person name="Watanabe M."/>
            <person name="Kojima H."/>
            <person name="Fukui M."/>
        </authorList>
    </citation>
    <scope>NUCLEOTIDE SEQUENCE [LARGE SCALE GENOMIC DNA]</scope>
    <source>
        <strain evidence="1 2">PL12</strain>
    </source>
</reference>
<evidence type="ECO:0000313" key="2">
    <source>
        <dbReference type="Proteomes" id="UP000427906"/>
    </source>
</evidence>
<proteinExistence type="predicted"/>
<dbReference type="AlphaFoldDB" id="A0A5K7YKA8"/>